<keyword evidence="4" id="KW-1185">Reference proteome</keyword>
<dbReference type="Pfam" id="PF01558">
    <property type="entry name" value="POR"/>
    <property type="match status" value="1"/>
</dbReference>
<feature type="domain" description="Pyruvate/ketoisovalerate oxidoreductase catalytic" evidence="2">
    <location>
        <begin position="11"/>
        <end position="187"/>
    </location>
</feature>
<dbReference type="AlphaFoldDB" id="A0A399SQG8"/>
<dbReference type="PANTHER" id="PTHR43854:SF1">
    <property type="entry name" value="INDOLEPYRUVATE OXIDOREDUCTASE SUBUNIT IORB"/>
    <property type="match status" value="1"/>
</dbReference>
<evidence type="ECO:0000313" key="4">
    <source>
        <dbReference type="Proteomes" id="UP000265926"/>
    </source>
</evidence>
<evidence type="ECO:0000259" key="2">
    <source>
        <dbReference type="Pfam" id="PF01558"/>
    </source>
</evidence>
<dbReference type="InterPro" id="IPR052198">
    <property type="entry name" value="IorB_Oxidoreductase"/>
</dbReference>
<dbReference type="SUPFAM" id="SSF53323">
    <property type="entry name" value="Pyruvate-ferredoxin oxidoreductase, PFOR, domain III"/>
    <property type="match status" value="1"/>
</dbReference>
<name>A0A399SQG8_9BACT</name>
<accession>A0A399SQG8</accession>
<evidence type="ECO:0000313" key="3">
    <source>
        <dbReference type="EMBL" id="RIJ45608.1"/>
    </source>
</evidence>
<protein>
    <submittedName>
        <fullName evidence="3">Indolepyruvate oxidoreductase subunit beta</fullName>
    </submittedName>
</protein>
<dbReference type="PANTHER" id="PTHR43854">
    <property type="entry name" value="INDOLEPYRUVATE OXIDOREDUCTASE SUBUNIT IORB"/>
    <property type="match status" value="1"/>
</dbReference>
<keyword evidence="3" id="KW-0670">Pyruvate</keyword>
<reference evidence="3 4" key="1">
    <citation type="submission" date="2018-08" db="EMBL/GenBank/DDBJ databases">
        <title>Pallidiluteibacterium maritimus gen. nov., sp. nov., isolated from coastal sediment.</title>
        <authorList>
            <person name="Zhou L.Y."/>
        </authorList>
    </citation>
    <scope>NUCLEOTIDE SEQUENCE [LARGE SCALE GENOMIC DNA]</scope>
    <source>
        <strain evidence="3 4">XSD2</strain>
    </source>
</reference>
<dbReference type="RefSeq" id="WP_119440203.1">
    <property type="nucleotide sequence ID" value="NZ_QWGR01000022.1"/>
</dbReference>
<comment type="caution">
    <text evidence="3">The sequence shown here is derived from an EMBL/GenBank/DDBJ whole genome shotgun (WGS) entry which is preliminary data.</text>
</comment>
<dbReference type="EMBL" id="QWGR01000022">
    <property type="protein sequence ID" value="RIJ45608.1"/>
    <property type="molecule type" value="Genomic_DNA"/>
</dbReference>
<evidence type="ECO:0000256" key="1">
    <source>
        <dbReference type="ARBA" id="ARBA00023002"/>
    </source>
</evidence>
<gene>
    <name evidence="3" type="ORF">D1614_22215</name>
</gene>
<dbReference type="Gene3D" id="3.40.920.10">
    <property type="entry name" value="Pyruvate-ferredoxin oxidoreductase, PFOR, domain III"/>
    <property type="match status" value="1"/>
</dbReference>
<dbReference type="InterPro" id="IPR019752">
    <property type="entry name" value="Pyrv/ketoisovalerate_OxRed_cat"/>
</dbReference>
<keyword evidence="1" id="KW-0560">Oxidoreductase</keyword>
<organism evidence="3 4">
    <name type="scientific">Maribellus luteus</name>
    <dbReference type="NCBI Taxonomy" id="2305463"/>
    <lineage>
        <taxon>Bacteria</taxon>
        <taxon>Pseudomonadati</taxon>
        <taxon>Bacteroidota</taxon>
        <taxon>Bacteroidia</taxon>
        <taxon>Marinilabiliales</taxon>
        <taxon>Prolixibacteraceae</taxon>
        <taxon>Maribellus</taxon>
    </lineage>
</organism>
<proteinExistence type="predicted"/>
<dbReference type="InterPro" id="IPR002869">
    <property type="entry name" value="Pyrv_flavodox_OxRed_cen"/>
</dbReference>
<dbReference type="Proteomes" id="UP000265926">
    <property type="component" value="Unassembled WGS sequence"/>
</dbReference>
<dbReference type="OrthoDB" id="9789125at2"/>
<sequence>MKTDIILAGVGGQGILSIASILGEAVLREGLFLKQAETHGMSQRGGAVVSHLRISDAPVAADLIPKGAADIILSVEPMEALRYLPFLSPGGYIVTNTTPFINVPNYPDVEKLMEEVRKQPRFVAIDADQMATEIGNKRASNMVMLGAAAPFIDIEPEKIEAGIESIFKRKGEEVVELNLKAFRAGYQFALKNR</sequence>
<dbReference type="GO" id="GO:0016903">
    <property type="term" value="F:oxidoreductase activity, acting on the aldehyde or oxo group of donors"/>
    <property type="evidence" value="ECO:0007669"/>
    <property type="project" value="InterPro"/>
</dbReference>
<dbReference type="NCBIfam" id="NF005324">
    <property type="entry name" value="PRK06853.1-4"/>
    <property type="match status" value="1"/>
</dbReference>